<evidence type="ECO:0000256" key="1">
    <source>
        <dbReference type="SAM" id="Phobius"/>
    </source>
</evidence>
<dbReference type="PANTHER" id="PTHR37244:SF1">
    <property type="entry name" value="NADP-SPECIFIC GLUTAMATE DEHYDROGENASE"/>
    <property type="match status" value="1"/>
</dbReference>
<comment type="caution">
    <text evidence="2">The sequence shown here is derived from an EMBL/GenBank/DDBJ whole genome shotgun (WGS) entry which is preliminary data.</text>
</comment>
<sequence>MDQQDSESSMSIIKYSNSVSNSSSFFHRLMNGTASQPSIWFEVRLFYVRISPCVIKSVPDHLTLRHLPREIGVSLEINGSRVPASETGSSTLRRDRIDRESPEVTYVSTDTVRISGGVEFEVYERQNMMLYGSLVRLESNWSNGNVGFCENDSTRGWSMDCYASLGEGSSAFFQPKLGVSSPSIEVFVAGCYSGVPVILTKTINFSPRRKPARHSALDVIPEDEEVEKEQKIENGFLRQRTLQFNETEGDDYESDGKFGHSLYYEGMDNGDDGQLSWFNAGVRVGVGIGLGVCLGVGIGIGLLMRSYQATTRTFRRRFL</sequence>
<dbReference type="PANTHER" id="PTHR37244">
    <property type="entry name" value="NADP-SPECIFIC GLUTAMATE DEHYDROGENASE"/>
    <property type="match status" value="1"/>
</dbReference>
<keyword evidence="1" id="KW-0812">Transmembrane</keyword>
<accession>A0AAD3P613</accession>
<name>A0AAD3P613_NEPGR</name>
<feature type="transmembrane region" description="Helical" evidence="1">
    <location>
        <begin position="284"/>
        <end position="307"/>
    </location>
</feature>
<proteinExistence type="predicted"/>
<keyword evidence="3" id="KW-1185">Reference proteome</keyword>
<dbReference type="Proteomes" id="UP001279734">
    <property type="component" value="Unassembled WGS sequence"/>
</dbReference>
<evidence type="ECO:0008006" key="4">
    <source>
        <dbReference type="Google" id="ProtNLM"/>
    </source>
</evidence>
<dbReference type="AlphaFoldDB" id="A0AAD3P613"/>
<gene>
    <name evidence="2" type="ORF">Nepgr_002318</name>
</gene>
<dbReference type="EMBL" id="BSYO01000002">
    <property type="protein sequence ID" value="GMH00479.1"/>
    <property type="molecule type" value="Genomic_DNA"/>
</dbReference>
<protein>
    <recommendedName>
        <fullName evidence="4">Erythronate-4-phosphate dehydrogenase family protein</fullName>
    </recommendedName>
</protein>
<keyword evidence="1" id="KW-0472">Membrane</keyword>
<organism evidence="2 3">
    <name type="scientific">Nepenthes gracilis</name>
    <name type="common">Slender pitcher plant</name>
    <dbReference type="NCBI Taxonomy" id="150966"/>
    <lineage>
        <taxon>Eukaryota</taxon>
        <taxon>Viridiplantae</taxon>
        <taxon>Streptophyta</taxon>
        <taxon>Embryophyta</taxon>
        <taxon>Tracheophyta</taxon>
        <taxon>Spermatophyta</taxon>
        <taxon>Magnoliopsida</taxon>
        <taxon>eudicotyledons</taxon>
        <taxon>Gunneridae</taxon>
        <taxon>Pentapetalae</taxon>
        <taxon>Caryophyllales</taxon>
        <taxon>Nepenthaceae</taxon>
        <taxon>Nepenthes</taxon>
    </lineage>
</organism>
<evidence type="ECO:0000313" key="2">
    <source>
        <dbReference type="EMBL" id="GMH00479.1"/>
    </source>
</evidence>
<keyword evidence="1" id="KW-1133">Transmembrane helix</keyword>
<evidence type="ECO:0000313" key="3">
    <source>
        <dbReference type="Proteomes" id="UP001279734"/>
    </source>
</evidence>
<reference evidence="2" key="1">
    <citation type="submission" date="2023-05" db="EMBL/GenBank/DDBJ databases">
        <title>Nepenthes gracilis genome sequencing.</title>
        <authorList>
            <person name="Fukushima K."/>
        </authorList>
    </citation>
    <scope>NUCLEOTIDE SEQUENCE</scope>
    <source>
        <strain evidence="2">SING2019-196</strain>
    </source>
</reference>